<comment type="subcellular location">
    <subcellularLocation>
        <location evidence="1">Membrane</location>
        <topology evidence="1">Multi-pass membrane protein</topology>
    </subcellularLocation>
</comment>
<accession>A0ABQ0Q3M5</accession>
<dbReference type="Proteomes" id="UP001062776">
    <property type="component" value="Unassembled WGS sequence"/>
</dbReference>
<keyword evidence="10" id="KW-0732">Signal</keyword>
<evidence type="ECO:0000256" key="9">
    <source>
        <dbReference type="SAM" id="Phobius"/>
    </source>
</evidence>
<dbReference type="RefSeq" id="WP_264815720.1">
    <property type="nucleotide sequence ID" value="NZ_BAPV01000014.1"/>
</dbReference>
<evidence type="ECO:0000256" key="2">
    <source>
        <dbReference type="ARBA" id="ARBA00004760"/>
    </source>
</evidence>
<dbReference type="NCBIfam" id="TIGR03472">
    <property type="entry name" value="HpnI"/>
    <property type="match status" value="1"/>
</dbReference>
<keyword evidence="12" id="KW-1185">Reference proteome</keyword>
<gene>
    <name evidence="11" type="ORF">AA0535_1845</name>
</gene>
<proteinExistence type="predicted"/>
<evidence type="ECO:0000256" key="6">
    <source>
        <dbReference type="ARBA" id="ARBA00022692"/>
    </source>
</evidence>
<keyword evidence="6 9" id="KW-0812">Transmembrane</keyword>
<dbReference type="PANTHER" id="PTHR12726:SF0">
    <property type="entry name" value="CERAMIDE GLUCOSYLTRANSFERASE"/>
    <property type="match status" value="1"/>
</dbReference>
<dbReference type="PANTHER" id="PTHR12726">
    <property type="entry name" value="CERAMIDE GLUCOSYLTRANSFERASE"/>
    <property type="match status" value="1"/>
</dbReference>
<evidence type="ECO:0000256" key="10">
    <source>
        <dbReference type="SAM" id="SignalP"/>
    </source>
</evidence>
<feature type="signal peptide" evidence="10">
    <location>
        <begin position="1"/>
        <end position="26"/>
    </location>
</feature>
<dbReference type="CDD" id="cd02520">
    <property type="entry name" value="Glucosylceramide_synthase"/>
    <property type="match status" value="1"/>
</dbReference>
<evidence type="ECO:0000313" key="11">
    <source>
        <dbReference type="EMBL" id="GBQ89633.1"/>
    </source>
</evidence>
<evidence type="ECO:0000256" key="5">
    <source>
        <dbReference type="ARBA" id="ARBA00022679"/>
    </source>
</evidence>
<protein>
    <submittedName>
        <fullName evidence="11">Ceramide glucosyltransferase</fullName>
    </submittedName>
</protein>
<dbReference type="InterPro" id="IPR017835">
    <property type="entry name" value="Hopen-assoc_HpnI"/>
</dbReference>
<keyword evidence="8 9" id="KW-0472">Membrane</keyword>
<reference evidence="11" key="1">
    <citation type="submission" date="2013-04" db="EMBL/GenBank/DDBJ databases">
        <title>The genome sequencing project of 58 acetic acid bacteria.</title>
        <authorList>
            <person name="Okamoto-Kainuma A."/>
            <person name="Ishikawa M."/>
            <person name="Umino S."/>
            <person name="Koizumi Y."/>
            <person name="Shiwa Y."/>
            <person name="Yoshikawa H."/>
            <person name="Matsutani M."/>
            <person name="Matsushita K."/>
        </authorList>
    </citation>
    <scope>NUCLEOTIDE SEQUENCE</scope>
    <source>
        <strain evidence="11">NRIC 0535</strain>
    </source>
</reference>
<name>A0ABQ0Q3M5_9PROT</name>
<evidence type="ECO:0000256" key="7">
    <source>
        <dbReference type="ARBA" id="ARBA00022989"/>
    </source>
</evidence>
<keyword evidence="4" id="KW-0328">Glycosyltransferase</keyword>
<evidence type="ECO:0000256" key="1">
    <source>
        <dbReference type="ARBA" id="ARBA00004141"/>
    </source>
</evidence>
<dbReference type="EMBL" id="BAPV01000014">
    <property type="protein sequence ID" value="GBQ89633.1"/>
    <property type="molecule type" value="Genomic_DNA"/>
</dbReference>
<feature type="chain" id="PRO_5046931340" evidence="10">
    <location>
        <begin position="27"/>
        <end position="401"/>
    </location>
</feature>
<dbReference type="Pfam" id="PF13506">
    <property type="entry name" value="Glyco_transf_21"/>
    <property type="match status" value="1"/>
</dbReference>
<keyword evidence="7 9" id="KW-1133">Transmembrane helix</keyword>
<dbReference type="SUPFAM" id="SSF53448">
    <property type="entry name" value="Nucleotide-diphospho-sugar transferases"/>
    <property type="match status" value="1"/>
</dbReference>
<comment type="caution">
    <text evidence="11">The sequence shown here is derived from an EMBL/GenBank/DDBJ whole genome shotgun (WGS) entry which is preliminary data.</text>
</comment>
<feature type="transmembrane region" description="Helical" evidence="9">
    <location>
        <begin position="306"/>
        <end position="332"/>
    </location>
</feature>
<dbReference type="InterPro" id="IPR029044">
    <property type="entry name" value="Nucleotide-diphossugar_trans"/>
</dbReference>
<evidence type="ECO:0000256" key="3">
    <source>
        <dbReference type="ARBA" id="ARBA00004991"/>
    </source>
</evidence>
<comment type="pathway">
    <text evidence="3">Sphingolipid metabolism.</text>
</comment>
<evidence type="ECO:0000313" key="12">
    <source>
        <dbReference type="Proteomes" id="UP001062776"/>
    </source>
</evidence>
<comment type="pathway">
    <text evidence="2">Lipid metabolism; sphingolipid metabolism.</text>
</comment>
<organism evidence="11 12">
    <name type="scientific">Asaia krungthepensis NRIC 0535</name>
    <dbReference type="NCBI Taxonomy" id="1307925"/>
    <lineage>
        <taxon>Bacteria</taxon>
        <taxon>Pseudomonadati</taxon>
        <taxon>Pseudomonadota</taxon>
        <taxon>Alphaproteobacteria</taxon>
        <taxon>Acetobacterales</taxon>
        <taxon>Acetobacteraceae</taxon>
        <taxon>Asaia</taxon>
    </lineage>
</organism>
<dbReference type="Gene3D" id="3.90.550.10">
    <property type="entry name" value="Spore Coat Polysaccharide Biosynthesis Protein SpsA, Chain A"/>
    <property type="match status" value="1"/>
</dbReference>
<keyword evidence="5" id="KW-0808">Transferase</keyword>
<evidence type="ECO:0000256" key="4">
    <source>
        <dbReference type="ARBA" id="ARBA00022676"/>
    </source>
</evidence>
<dbReference type="InterPro" id="IPR025993">
    <property type="entry name" value="Ceramide_glucosylTrfase"/>
</dbReference>
<sequence>MTLVANWLGYASAALALCGCAQSAIGAGLIAAFRRGEQHSAKRNAAQTSTDKAARPLPPVTVLKPLHGDEPMLEEALRSFCEQDYPHFQIVFGVQRESDPAIAIVAQLIQDYPDRDIDLVIDGTAHGTNRKVANLINMYPKAKHDILVISDSDIHVQRGYLRDVAATLARPRVGLVSTLYAGLPASKSLVREFAASQINHNFMPGVMMSRLLGRQDCLGATMALTRAMLEQVGGLSALVDHVADDAILGQLVRAHGQEIALAPCMTWTTVAEPSAGHMIEHELRWGRTVKNVEPVGYGLSAIQLPLFWSSVVMACFWPARGALWFFLGVWVIRSLAAMTIDRSVGRLTPALYALFPLREWLSAAIMVGSARGKRVAWRGQTLHIRRAAPITPPIQPVEPGD</sequence>
<evidence type="ECO:0000256" key="8">
    <source>
        <dbReference type="ARBA" id="ARBA00023136"/>
    </source>
</evidence>